<keyword evidence="3" id="KW-1185">Reference proteome</keyword>
<evidence type="ECO:0000256" key="1">
    <source>
        <dbReference type="SAM" id="MobiDB-lite"/>
    </source>
</evidence>
<proteinExistence type="predicted"/>
<dbReference type="AlphaFoldDB" id="M5FVV0"/>
<dbReference type="RefSeq" id="XP_040628868.1">
    <property type="nucleotide sequence ID" value="XM_040770193.1"/>
</dbReference>
<evidence type="ECO:0000313" key="2">
    <source>
        <dbReference type="EMBL" id="EJU01971.1"/>
    </source>
</evidence>
<reference evidence="2 3" key="1">
    <citation type="journal article" date="2012" name="Science">
        <title>The Paleozoic origin of enzymatic lignin decomposition reconstructed from 31 fungal genomes.</title>
        <authorList>
            <person name="Floudas D."/>
            <person name="Binder M."/>
            <person name="Riley R."/>
            <person name="Barry K."/>
            <person name="Blanchette R.A."/>
            <person name="Henrissat B."/>
            <person name="Martinez A.T."/>
            <person name="Otillar R."/>
            <person name="Spatafora J.W."/>
            <person name="Yadav J.S."/>
            <person name="Aerts A."/>
            <person name="Benoit I."/>
            <person name="Boyd A."/>
            <person name="Carlson A."/>
            <person name="Copeland A."/>
            <person name="Coutinho P.M."/>
            <person name="de Vries R.P."/>
            <person name="Ferreira P."/>
            <person name="Findley K."/>
            <person name="Foster B."/>
            <person name="Gaskell J."/>
            <person name="Glotzer D."/>
            <person name="Gorecki P."/>
            <person name="Heitman J."/>
            <person name="Hesse C."/>
            <person name="Hori C."/>
            <person name="Igarashi K."/>
            <person name="Jurgens J.A."/>
            <person name="Kallen N."/>
            <person name="Kersten P."/>
            <person name="Kohler A."/>
            <person name="Kuees U."/>
            <person name="Kumar T.K.A."/>
            <person name="Kuo A."/>
            <person name="LaButti K."/>
            <person name="Larrondo L.F."/>
            <person name="Lindquist E."/>
            <person name="Ling A."/>
            <person name="Lombard V."/>
            <person name="Lucas S."/>
            <person name="Lundell T."/>
            <person name="Martin R."/>
            <person name="McLaughlin D.J."/>
            <person name="Morgenstern I."/>
            <person name="Morin E."/>
            <person name="Murat C."/>
            <person name="Nagy L.G."/>
            <person name="Nolan M."/>
            <person name="Ohm R.A."/>
            <person name="Patyshakuliyeva A."/>
            <person name="Rokas A."/>
            <person name="Ruiz-Duenas F.J."/>
            <person name="Sabat G."/>
            <person name="Salamov A."/>
            <person name="Samejima M."/>
            <person name="Schmutz J."/>
            <person name="Slot J.C."/>
            <person name="St John F."/>
            <person name="Stenlid J."/>
            <person name="Sun H."/>
            <person name="Sun S."/>
            <person name="Syed K."/>
            <person name="Tsang A."/>
            <person name="Wiebenga A."/>
            <person name="Young D."/>
            <person name="Pisabarro A."/>
            <person name="Eastwood D.C."/>
            <person name="Martin F."/>
            <person name="Cullen D."/>
            <person name="Grigoriev I.V."/>
            <person name="Hibbett D.S."/>
        </authorList>
    </citation>
    <scope>NUCLEOTIDE SEQUENCE [LARGE SCALE GENOMIC DNA]</scope>
    <source>
        <strain evidence="2 3">DJM-731 SS1</strain>
    </source>
</reference>
<feature type="compositionally biased region" description="Acidic residues" evidence="1">
    <location>
        <begin position="27"/>
        <end position="38"/>
    </location>
</feature>
<evidence type="ECO:0000313" key="3">
    <source>
        <dbReference type="Proteomes" id="UP000030653"/>
    </source>
</evidence>
<dbReference type="EMBL" id="JH795863">
    <property type="protein sequence ID" value="EJU01971.1"/>
    <property type="molecule type" value="Genomic_DNA"/>
</dbReference>
<feature type="region of interest" description="Disordered" evidence="1">
    <location>
        <begin position="103"/>
        <end position="123"/>
    </location>
</feature>
<dbReference type="GeneID" id="63685255"/>
<organism evidence="2 3">
    <name type="scientific">Dacryopinax primogenitus (strain DJM 731)</name>
    <name type="common">Brown rot fungus</name>
    <dbReference type="NCBI Taxonomy" id="1858805"/>
    <lineage>
        <taxon>Eukaryota</taxon>
        <taxon>Fungi</taxon>
        <taxon>Dikarya</taxon>
        <taxon>Basidiomycota</taxon>
        <taxon>Agaricomycotina</taxon>
        <taxon>Dacrymycetes</taxon>
        <taxon>Dacrymycetales</taxon>
        <taxon>Dacrymycetaceae</taxon>
        <taxon>Dacryopinax</taxon>
    </lineage>
</organism>
<protein>
    <submittedName>
        <fullName evidence="2">Uncharacterized protein</fullName>
    </submittedName>
</protein>
<feature type="compositionally biased region" description="Acidic residues" evidence="1">
    <location>
        <begin position="1"/>
        <end position="10"/>
    </location>
</feature>
<feature type="compositionally biased region" description="Basic and acidic residues" evidence="1">
    <location>
        <begin position="174"/>
        <end position="183"/>
    </location>
</feature>
<name>M5FVV0_DACPD</name>
<feature type="region of interest" description="Disordered" evidence="1">
    <location>
        <begin position="163"/>
        <end position="202"/>
    </location>
</feature>
<dbReference type="Proteomes" id="UP000030653">
    <property type="component" value="Unassembled WGS sequence"/>
</dbReference>
<accession>M5FVV0</accession>
<gene>
    <name evidence="2" type="ORF">DACRYDRAFT_116372</name>
</gene>
<sequence>MSDTSEEEEYEAKYTPGSRKRRRVVSDDSDEDTDDEDDYRPRMRSSSMPRKRFRLEPDSEQSDGSEDEGLGVAVRNPTRARGDTSHVRRPWVQDNVKVVIPLRARPTINTRPPSESPRKKGKDIVEVVIDVPKRSVTNQGTSVTPRYKSHPKHTVEVVIPMRQPKFCNAPVPTPERRSGSHDPGDEDDDIVEISRMSLGKRF</sequence>
<dbReference type="HOGENOM" id="CLU_1354573_0_0_1"/>
<feature type="region of interest" description="Disordered" evidence="1">
    <location>
        <begin position="1"/>
        <end position="89"/>
    </location>
</feature>
<feature type="compositionally biased region" description="Acidic residues" evidence="1">
    <location>
        <begin position="58"/>
        <end position="69"/>
    </location>
</feature>